<accession>A0AAD6GFS6</accession>
<evidence type="ECO:0000313" key="5">
    <source>
        <dbReference type="EMBL" id="KAJ5545940.1"/>
    </source>
</evidence>
<keyword evidence="2" id="KW-0963">Cytoplasm</keyword>
<dbReference type="SMART" id="SM00313">
    <property type="entry name" value="PXA"/>
    <property type="match status" value="1"/>
</dbReference>
<evidence type="ECO:0000256" key="3">
    <source>
        <dbReference type="SAM" id="MobiDB-lite"/>
    </source>
</evidence>
<proteinExistence type="predicted"/>
<dbReference type="AlphaFoldDB" id="A0AAD6GFS6"/>
<dbReference type="Proteomes" id="UP001220324">
    <property type="component" value="Unassembled WGS sequence"/>
</dbReference>
<protein>
    <recommendedName>
        <fullName evidence="4">PXA domain-containing protein</fullName>
    </recommendedName>
</protein>
<organism evidence="5 6">
    <name type="scientific">Penicillium frequentans</name>
    <dbReference type="NCBI Taxonomy" id="3151616"/>
    <lineage>
        <taxon>Eukaryota</taxon>
        <taxon>Fungi</taxon>
        <taxon>Dikarya</taxon>
        <taxon>Ascomycota</taxon>
        <taxon>Pezizomycotina</taxon>
        <taxon>Eurotiomycetes</taxon>
        <taxon>Eurotiomycetidae</taxon>
        <taxon>Eurotiales</taxon>
        <taxon>Aspergillaceae</taxon>
        <taxon>Penicillium</taxon>
    </lineage>
</organism>
<keyword evidence="6" id="KW-1185">Reference proteome</keyword>
<feature type="domain" description="PXA" evidence="4">
    <location>
        <begin position="97"/>
        <end position="285"/>
    </location>
</feature>
<sequence length="446" mass="48557">MTDSLRPGLQPVSHLKAGPTTSSSRSTALPSPIQPPFTRPSSRLRAQKASNRDEVLDAGSEKATLALIRRVLCPQTSNHGASSSQPPEELLPPLTSSNDVDRQLYAILAIIMKEFVYSWYSKITPDQTFVNEVLHVIAHCTRALEQRIRKVDAAQLILDEIPALVEAHIISYRLAMQQSHLSGLATSHRALYHEMNPHPGLSPVPDFADPETINAQSENETVYRQLLVQGTLAILLPTDDLENGSLRALVGDILADLILGKAVGDRICEGVFLYEVITKLTEIMRHRKSPETTGSTSAAPTNRLEKFGLLSTNDEPACPQPATQSQVTVWLWSVLQSIYIGYVALRFIATGLFRVASNPGPGSSHGAGISFPAATPDFPKKDSKSSLSDGITNKRPVLDYRVVSMASQFLGTSRRMPWLSGLLALIQHLILAGPGRIGDTDGVLDR</sequence>
<dbReference type="InterPro" id="IPR003114">
    <property type="entry name" value="Phox_assoc"/>
</dbReference>
<evidence type="ECO:0000256" key="1">
    <source>
        <dbReference type="ARBA" id="ARBA00004496"/>
    </source>
</evidence>
<evidence type="ECO:0000313" key="6">
    <source>
        <dbReference type="Proteomes" id="UP001220324"/>
    </source>
</evidence>
<dbReference type="PROSITE" id="PS51207">
    <property type="entry name" value="PXA"/>
    <property type="match status" value="1"/>
</dbReference>
<feature type="compositionally biased region" description="Polar residues" evidence="3">
    <location>
        <begin position="19"/>
        <end position="29"/>
    </location>
</feature>
<dbReference type="Pfam" id="PF02194">
    <property type="entry name" value="PXA"/>
    <property type="match status" value="1"/>
</dbReference>
<dbReference type="PANTHER" id="PTHR22999">
    <property type="entry name" value="PX SERINE/THREONINE KINASE PXK"/>
    <property type="match status" value="1"/>
</dbReference>
<dbReference type="EMBL" id="JAQIZZ010000003">
    <property type="protein sequence ID" value="KAJ5545940.1"/>
    <property type="molecule type" value="Genomic_DNA"/>
</dbReference>
<dbReference type="InterPro" id="IPR051837">
    <property type="entry name" value="SortingNexin/PXDomain-PKLike"/>
</dbReference>
<name>A0AAD6GFS6_9EURO</name>
<feature type="region of interest" description="Disordered" evidence="3">
    <location>
        <begin position="1"/>
        <end position="56"/>
    </location>
</feature>
<evidence type="ECO:0000259" key="4">
    <source>
        <dbReference type="PROSITE" id="PS51207"/>
    </source>
</evidence>
<dbReference type="PANTHER" id="PTHR22999:SF23">
    <property type="entry name" value="SORTING NEXIN-16"/>
    <property type="match status" value="1"/>
</dbReference>
<reference evidence="5 6" key="1">
    <citation type="journal article" date="2023" name="IMA Fungus">
        <title>Comparative genomic study of the Penicillium genus elucidates a diverse pangenome and 15 lateral gene transfer events.</title>
        <authorList>
            <person name="Petersen C."/>
            <person name="Sorensen T."/>
            <person name="Nielsen M.R."/>
            <person name="Sondergaard T.E."/>
            <person name="Sorensen J.L."/>
            <person name="Fitzpatrick D.A."/>
            <person name="Frisvad J.C."/>
            <person name="Nielsen K.L."/>
        </authorList>
    </citation>
    <scope>NUCLEOTIDE SEQUENCE [LARGE SCALE GENOMIC DNA]</scope>
    <source>
        <strain evidence="5 6">IBT 35679</strain>
    </source>
</reference>
<gene>
    <name evidence="5" type="ORF">N7494_003525</name>
</gene>
<dbReference type="GO" id="GO:0005770">
    <property type="term" value="C:late endosome"/>
    <property type="evidence" value="ECO:0007669"/>
    <property type="project" value="TreeGrafter"/>
</dbReference>
<evidence type="ECO:0000256" key="2">
    <source>
        <dbReference type="ARBA" id="ARBA00022490"/>
    </source>
</evidence>
<comment type="subcellular location">
    <subcellularLocation>
        <location evidence="1">Cytoplasm</location>
    </subcellularLocation>
</comment>
<comment type="caution">
    <text evidence="5">The sequence shown here is derived from an EMBL/GenBank/DDBJ whole genome shotgun (WGS) entry which is preliminary data.</text>
</comment>
<dbReference type="GO" id="GO:0035091">
    <property type="term" value="F:phosphatidylinositol binding"/>
    <property type="evidence" value="ECO:0007669"/>
    <property type="project" value="TreeGrafter"/>
</dbReference>
<dbReference type="GO" id="GO:0045022">
    <property type="term" value="P:early endosome to late endosome transport"/>
    <property type="evidence" value="ECO:0007669"/>
    <property type="project" value="TreeGrafter"/>
</dbReference>
<dbReference type="GO" id="GO:0005769">
    <property type="term" value="C:early endosome"/>
    <property type="evidence" value="ECO:0007669"/>
    <property type="project" value="TreeGrafter"/>
</dbReference>